<organism evidence="1">
    <name type="scientific">bioreactor metagenome</name>
    <dbReference type="NCBI Taxonomy" id="1076179"/>
    <lineage>
        <taxon>unclassified sequences</taxon>
        <taxon>metagenomes</taxon>
        <taxon>ecological metagenomes</taxon>
    </lineage>
</organism>
<gene>
    <name evidence="1" type="ORF">SDC9_98616</name>
</gene>
<dbReference type="InterPro" id="IPR050194">
    <property type="entry name" value="Glycosyltransferase_grp1"/>
</dbReference>
<evidence type="ECO:0000313" key="1">
    <source>
        <dbReference type="EMBL" id="MPM51865.1"/>
    </source>
</evidence>
<name>A0A645AF79_9ZZZZ</name>
<accession>A0A645AF79</accession>
<dbReference type="AlphaFoldDB" id="A0A645AF79"/>
<dbReference type="EMBL" id="VSSQ01013604">
    <property type="protein sequence ID" value="MPM51865.1"/>
    <property type="molecule type" value="Genomic_DNA"/>
</dbReference>
<sequence length="404" mass="46842">MIKSKRKILMITPYLPRRAQSGGQNSSYYSIKYLATENDITLICFSRDEEGLDEIKAFCKKVIVVKRGKTWNLRKVLFTGFSTYPFLVANYISSDLRQTISQELAKDKYDLIHCECFYLMPNIPKTNIPIVLVDQTIEFAVYQHYIETVKGWKKLIYPLLWLDVKKLKYWETFYWKNTNTVVAFGEEDQKVIAKITGRNDIKLFDNGVDNKYFESKPKTKKSQFPSVLFGVSNMKWMQNRESVEMIMKDSWPEIKKAIPDCKLYIIGRLAPDYYGHYRSSSVIVEEADFDGQPHDPMYYYQHSWVLLAPMGSGGGSRNKFLEAMACRLPIVTTPEGMGGIKIENFKQSIICDYKDVGKHTIELLKNNKKRATMGDEANKLISQKYSYQNSVTGLNQIYKKITNK</sequence>
<protein>
    <submittedName>
        <fullName evidence="1">Uncharacterized protein</fullName>
    </submittedName>
</protein>
<dbReference type="GO" id="GO:0016758">
    <property type="term" value="F:hexosyltransferase activity"/>
    <property type="evidence" value="ECO:0007669"/>
    <property type="project" value="TreeGrafter"/>
</dbReference>
<dbReference type="CDD" id="cd03801">
    <property type="entry name" value="GT4_PimA-like"/>
    <property type="match status" value="1"/>
</dbReference>
<dbReference type="SUPFAM" id="SSF53756">
    <property type="entry name" value="UDP-Glycosyltransferase/glycogen phosphorylase"/>
    <property type="match status" value="1"/>
</dbReference>
<dbReference type="Pfam" id="PF13692">
    <property type="entry name" value="Glyco_trans_1_4"/>
    <property type="match status" value="1"/>
</dbReference>
<reference evidence="1" key="1">
    <citation type="submission" date="2019-08" db="EMBL/GenBank/DDBJ databases">
        <authorList>
            <person name="Kucharzyk K."/>
            <person name="Murdoch R.W."/>
            <person name="Higgins S."/>
            <person name="Loffler F."/>
        </authorList>
    </citation>
    <scope>NUCLEOTIDE SEQUENCE</scope>
</reference>
<dbReference type="PANTHER" id="PTHR45947:SF3">
    <property type="entry name" value="SULFOQUINOVOSYL TRANSFERASE SQD2"/>
    <property type="match status" value="1"/>
</dbReference>
<proteinExistence type="predicted"/>
<dbReference type="Gene3D" id="3.40.50.2000">
    <property type="entry name" value="Glycogen Phosphorylase B"/>
    <property type="match status" value="2"/>
</dbReference>
<comment type="caution">
    <text evidence="1">The sequence shown here is derived from an EMBL/GenBank/DDBJ whole genome shotgun (WGS) entry which is preliminary data.</text>
</comment>
<dbReference type="PANTHER" id="PTHR45947">
    <property type="entry name" value="SULFOQUINOVOSYL TRANSFERASE SQD2"/>
    <property type="match status" value="1"/>
</dbReference>